<feature type="compositionally biased region" description="Basic and acidic residues" evidence="1">
    <location>
        <begin position="166"/>
        <end position="181"/>
    </location>
</feature>
<proteinExistence type="predicted"/>
<dbReference type="AlphaFoldDB" id="A0A1T4T8W3"/>
<evidence type="ECO:0000313" key="2">
    <source>
        <dbReference type="EMBL" id="SKA37020.1"/>
    </source>
</evidence>
<feature type="region of interest" description="Disordered" evidence="1">
    <location>
        <begin position="139"/>
        <end position="203"/>
    </location>
</feature>
<dbReference type="Proteomes" id="UP000190637">
    <property type="component" value="Unassembled WGS sequence"/>
</dbReference>
<dbReference type="STRING" id="1122192.SAMN02745673_04671"/>
<evidence type="ECO:0008006" key="4">
    <source>
        <dbReference type="Google" id="ProtNLM"/>
    </source>
</evidence>
<dbReference type="EMBL" id="FUWS01000016">
    <property type="protein sequence ID" value="SKA37020.1"/>
    <property type="molecule type" value="Genomic_DNA"/>
</dbReference>
<accession>A0A1T4T8W3</accession>
<organism evidence="2 3">
    <name type="scientific">Marinactinospora thermotolerans DSM 45154</name>
    <dbReference type="NCBI Taxonomy" id="1122192"/>
    <lineage>
        <taxon>Bacteria</taxon>
        <taxon>Bacillati</taxon>
        <taxon>Actinomycetota</taxon>
        <taxon>Actinomycetes</taxon>
        <taxon>Streptosporangiales</taxon>
        <taxon>Nocardiopsidaceae</taxon>
        <taxon>Marinactinospora</taxon>
    </lineage>
</organism>
<evidence type="ECO:0000313" key="3">
    <source>
        <dbReference type="Proteomes" id="UP000190637"/>
    </source>
</evidence>
<sequence>MAGQRPKRADTVGAKGTFDGGRASGVSVRGRPCQLVVCRGCCCGRKKKRPGVDHQGQLARLSALRDHEGRDIPVRVSTCLGICFKANVVVVQPSSEGRARGGRPVWLGDFLEDRLVDDLDDWIFDGGPGISPLPEALQQHLTSKDAEKPKKKSGKKPKKEKKPRKEKGEKGAARGKAESVKREKKSKKDKRKKAKDGKAGERA</sequence>
<gene>
    <name evidence="2" type="ORF">SAMN02745673_04671</name>
</gene>
<feature type="compositionally biased region" description="Basic residues" evidence="1">
    <location>
        <begin position="149"/>
        <end position="165"/>
    </location>
</feature>
<protein>
    <recommendedName>
        <fullName evidence="4">(2Fe-2S) ferredoxin</fullName>
    </recommendedName>
</protein>
<reference evidence="2 3" key="1">
    <citation type="submission" date="2017-02" db="EMBL/GenBank/DDBJ databases">
        <authorList>
            <person name="Peterson S.W."/>
        </authorList>
    </citation>
    <scope>NUCLEOTIDE SEQUENCE [LARGE SCALE GENOMIC DNA]</scope>
    <source>
        <strain evidence="2 3">DSM 45154</strain>
    </source>
</reference>
<keyword evidence="3" id="KW-1185">Reference proteome</keyword>
<name>A0A1T4T8W3_9ACTN</name>
<evidence type="ECO:0000256" key="1">
    <source>
        <dbReference type="SAM" id="MobiDB-lite"/>
    </source>
</evidence>
<feature type="compositionally biased region" description="Basic residues" evidence="1">
    <location>
        <begin position="182"/>
        <end position="195"/>
    </location>
</feature>